<evidence type="ECO:0000313" key="2">
    <source>
        <dbReference type="Proteomes" id="UP001150924"/>
    </source>
</evidence>
<keyword evidence="2" id="KW-1185">Reference proteome</keyword>
<evidence type="ECO:0000313" key="1">
    <source>
        <dbReference type="EMBL" id="MCY1008499.1"/>
    </source>
</evidence>
<accession>A0A9X3ESD2</accession>
<comment type="caution">
    <text evidence="1">The sequence shown here is derived from an EMBL/GenBank/DDBJ whole genome shotgun (WGS) entry which is preliminary data.</text>
</comment>
<name>A0A9X3ESD2_9BACT</name>
<dbReference type="RefSeq" id="WP_267771132.1">
    <property type="nucleotide sequence ID" value="NZ_JAPNKE010000002.1"/>
</dbReference>
<reference evidence="1" key="1">
    <citation type="submission" date="2022-11" db="EMBL/GenBank/DDBJ databases">
        <title>Minimal conservation of predation-associated metabolite biosynthetic gene clusters underscores biosynthetic potential of Myxococcota including descriptions for ten novel species: Archangium lansinium sp. nov., Myxococcus landrumus sp. nov., Nannocystis bai.</title>
        <authorList>
            <person name="Ahearne A."/>
            <person name="Stevens C."/>
            <person name="Phillips K."/>
        </authorList>
    </citation>
    <scope>NUCLEOTIDE SEQUENCE</scope>
    <source>
        <strain evidence="1">Na p29</strain>
    </source>
</reference>
<dbReference type="Proteomes" id="UP001150924">
    <property type="component" value="Unassembled WGS sequence"/>
</dbReference>
<protein>
    <submittedName>
        <fullName evidence="1">Uncharacterized protein</fullName>
    </submittedName>
</protein>
<sequence length="96" mass="10585">MYPYTLTGLTAEHFAAARLKIHARSNGPAPDRFWVLLRHAGWCDVPREAMPLLFGVDDLDAAVSAVLQVEGVVRELSLEERLDAEMMLLHAAKGGE</sequence>
<gene>
    <name evidence="1" type="ORF">OV079_23660</name>
</gene>
<proteinExistence type="predicted"/>
<dbReference type="EMBL" id="JAPNKE010000002">
    <property type="protein sequence ID" value="MCY1008499.1"/>
    <property type="molecule type" value="Genomic_DNA"/>
</dbReference>
<organism evidence="1 2">
    <name type="scientific">Nannocystis pusilla</name>
    <dbReference type="NCBI Taxonomy" id="889268"/>
    <lineage>
        <taxon>Bacteria</taxon>
        <taxon>Pseudomonadati</taxon>
        <taxon>Myxococcota</taxon>
        <taxon>Polyangia</taxon>
        <taxon>Nannocystales</taxon>
        <taxon>Nannocystaceae</taxon>
        <taxon>Nannocystis</taxon>
    </lineage>
</organism>
<dbReference type="AlphaFoldDB" id="A0A9X3ESD2"/>